<comment type="caution">
    <text evidence="1">The sequence shown here is derived from an EMBL/GenBank/DDBJ whole genome shotgun (WGS) entry which is preliminary data.</text>
</comment>
<accession>A0A150FEH7</accession>
<dbReference type="OrthoDB" id="2453430at2"/>
<evidence type="ECO:0000313" key="2">
    <source>
        <dbReference type="Proteomes" id="UP000075430"/>
    </source>
</evidence>
<dbReference type="RefSeq" id="WP_061520024.1">
    <property type="nucleotide sequence ID" value="NZ_JANBMN010000004.1"/>
</dbReference>
<protein>
    <submittedName>
        <fullName evidence="1">Uncharacterized protein</fullName>
    </submittedName>
</protein>
<dbReference type="STRING" id="1793963.AXI58_00410"/>
<dbReference type="AlphaFoldDB" id="A0A150FEH7"/>
<reference evidence="2" key="1">
    <citation type="submission" date="2016-02" db="EMBL/GenBank/DDBJ databases">
        <authorList>
            <person name="Dunlap C."/>
        </authorList>
    </citation>
    <scope>NUCLEOTIDE SEQUENCE [LARGE SCALE GENOMIC DNA]</scope>
    <source>
        <strain evidence="2">NRRL B-41092</strain>
    </source>
</reference>
<sequence length="92" mass="10887">MEEKDVAKQIEQYQCTGDKQLLEQIRDACWPVVETLILELGEDSADLLREKGRARFPFIISKYQTAVRLPIETFLRNTYRFYFQQVLKEGKV</sequence>
<dbReference type="EMBL" id="LSBA01000001">
    <property type="protein sequence ID" value="KXZ23414.1"/>
    <property type="molecule type" value="Genomic_DNA"/>
</dbReference>
<organism evidence="1 2">
    <name type="scientific">Bacillus nakamurai</name>
    <dbReference type="NCBI Taxonomy" id="1793963"/>
    <lineage>
        <taxon>Bacteria</taxon>
        <taxon>Bacillati</taxon>
        <taxon>Bacillota</taxon>
        <taxon>Bacilli</taxon>
        <taxon>Bacillales</taxon>
        <taxon>Bacillaceae</taxon>
        <taxon>Bacillus</taxon>
    </lineage>
</organism>
<proteinExistence type="predicted"/>
<dbReference type="Proteomes" id="UP000075430">
    <property type="component" value="Unassembled WGS sequence"/>
</dbReference>
<evidence type="ECO:0000313" key="1">
    <source>
        <dbReference type="EMBL" id="KXZ23414.1"/>
    </source>
</evidence>
<gene>
    <name evidence="1" type="ORF">AXI58_00410</name>
</gene>
<keyword evidence="2" id="KW-1185">Reference proteome</keyword>
<name>A0A150FEH7_9BACI</name>